<evidence type="ECO:0000313" key="2">
    <source>
        <dbReference type="EMBL" id="CEM52891.1"/>
    </source>
</evidence>
<dbReference type="VEuPathDB" id="CryptoDB:Cvel_11585"/>
<protein>
    <submittedName>
        <fullName evidence="2">Uncharacterized protein</fullName>
    </submittedName>
</protein>
<evidence type="ECO:0000256" key="1">
    <source>
        <dbReference type="SAM" id="MobiDB-lite"/>
    </source>
</evidence>
<accession>A0A0G4I733</accession>
<reference evidence="2" key="1">
    <citation type="submission" date="2014-11" db="EMBL/GenBank/DDBJ databases">
        <authorList>
            <person name="Otto D Thomas"/>
            <person name="Naeem Raeece"/>
        </authorList>
    </citation>
    <scope>NUCLEOTIDE SEQUENCE</scope>
</reference>
<feature type="compositionally biased region" description="Basic and acidic residues" evidence="1">
    <location>
        <begin position="328"/>
        <end position="341"/>
    </location>
</feature>
<proteinExistence type="predicted"/>
<name>A0A0G4I733_9ALVE</name>
<feature type="non-terminal residue" evidence="2">
    <location>
        <position position="1"/>
    </location>
</feature>
<dbReference type="AlphaFoldDB" id="A0A0G4I733"/>
<feature type="compositionally biased region" description="Polar residues" evidence="1">
    <location>
        <begin position="15"/>
        <end position="30"/>
    </location>
</feature>
<gene>
    <name evidence="2" type="ORF">Cvel_11585</name>
</gene>
<organism evidence="2">
    <name type="scientific">Chromera velia CCMP2878</name>
    <dbReference type="NCBI Taxonomy" id="1169474"/>
    <lineage>
        <taxon>Eukaryota</taxon>
        <taxon>Sar</taxon>
        <taxon>Alveolata</taxon>
        <taxon>Colpodellida</taxon>
        <taxon>Chromeraceae</taxon>
        <taxon>Chromera</taxon>
    </lineage>
</organism>
<feature type="compositionally biased region" description="Acidic residues" evidence="1">
    <location>
        <begin position="81"/>
        <end position="90"/>
    </location>
</feature>
<dbReference type="EMBL" id="CDMZ01005412">
    <property type="protein sequence ID" value="CEM52891.1"/>
    <property type="molecule type" value="Genomic_DNA"/>
</dbReference>
<feature type="region of interest" description="Disordered" evidence="1">
    <location>
        <begin position="269"/>
        <end position="298"/>
    </location>
</feature>
<feature type="compositionally biased region" description="Basic and acidic residues" evidence="1">
    <location>
        <begin position="70"/>
        <end position="80"/>
    </location>
</feature>
<sequence>VRKAKEDEAYRKKLASQSQRNFNKSKSTQGIEALEHKWSDGTPSTAGSPTHGGAHGGEGDEGDEAGGSTARKEGETGEGEKENEEAESELSPEALELLVCILDRITRIYPIMIVLHVRTGTSVYPYMDPDSWSLARLVAELAMQRRNELNEIRARLQNGGMSLRDLDRMPPPLVFVLNAQSTKAKVQADLDRLQPDQQIVVKTAAATAKRQFDVELLRQTCPVKIKRKQMNELCDDLRENGIFTKTISFQIVVTSLVLEGQRDMVTIGKSLQDAREESDASEDSGEEEEDDEDDFSHFGVFAPRASQKNVRQQAAAAVAAVGGGVSKTDTRDLTAESDGGRDWSAFIAR</sequence>
<feature type="compositionally biased region" description="Basic and acidic residues" evidence="1">
    <location>
        <begin position="1"/>
        <end position="11"/>
    </location>
</feature>
<feature type="compositionally biased region" description="Acidic residues" evidence="1">
    <location>
        <begin position="279"/>
        <end position="294"/>
    </location>
</feature>
<feature type="region of interest" description="Disordered" evidence="1">
    <location>
        <begin position="319"/>
        <end position="349"/>
    </location>
</feature>
<feature type="region of interest" description="Disordered" evidence="1">
    <location>
        <begin position="1"/>
        <end position="90"/>
    </location>
</feature>